<name>A0A314Z9I2_PRUYE</name>
<evidence type="ECO:0000313" key="3">
    <source>
        <dbReference type="Proteomes" id="UP000250321"/>
    </source>
</evidence>
<keyword evidence="3" id="KW-1185">Reference proteome</keyword>
<dbReference type="STRING" id="2094558.A0A314Z9I2"/>
<feature type="compositionally biased region" description="Basic and acidic residues" evidence="1">
    <location>
        <begin position="65"/>
        <end position="76"/>
    </location>
</feature>
<dbReference type="OrthoDB" id="10623464at2759"/>
<evidence type="ECO:0000256" key="1">
    <source>
        <dbReference type="SAM" id="MobiDB-lite"/>
    </source>
</evidence>
<comment type="caution">
    <text evidence="2">The sequence shown here is derived from an EMBL/GenBank/DDBJ whole genome shotgun (WGS) entry which is preliminary data.</text>
</comment>
<organism evidence="2 3">
    <name type="scientific">Prunus yedoensis var. nudiflora</name>
    <dbReference type="NCBI Taxonomy" id="2094558"/>
    <lineage>
        <taxon>Eukaryota</taxon>
        <taxon>Viridiplantae</taxon>
        <taxon>Streptophyta</taxon>
        <taxon>Embryophyta</taxon>
        <taxon>Tracheophyta</taxon>
        <taxon>Spermatophyta</taxon>
        <taxon>Magnoliopsida</taxon>
        <taxon>eudicotyledons</taxon>
        <taxon>Gunneridae</taxon>
        <taxon>Pentapetalae</taxon>
        <taxon>rosids</taxon>
        <taxon>fabids</taxon>
        <taxon>Rosales</taxon>
        <taxon>Rosaceae</taxon>
        <taxon>Amygdaloideae</taxon>
        <taxon>Amygdaleae</taxon>
        <taxon>Prunus</taxon>
    </lineage>
</organism>
<sequence>MAMKHLLTTIARRRPHRPPAALTVAVRSSSTSPAVAESPSAPSLPSPPPPSAMIYDRLAEDVKSKIRTLENPDPRFLKYGSPTRVSRTIPTSSPHPRHVSPHSPTACESPPSRTSRPRRQPSGSGSMLGRGSRTTRPTAPRISWST</sequence>
<accession>A0A314Z9I2</accession>
<proteinExistence type="predicted"/>
<feature type="compositionally biased region" description="Low complexity" evidence="1">
    <location>
        <begin position="101"/>
        <end position="136"/>
    </location>
</feature>
<feature type="region of interest" description="Disordered" evidence="1">
    <location>
        <begin position="1"/>
        <end position="53"/>
    </location>
</feature>
<evidence type="ECO:0000313" key="2">
    <source>
        <dbReference type="EMBL" id="PQQ13421.1"/>
    </source>
</evidence>
<feature type="compositionally biased region" description="Low complexity" evidence="1">
    <location>
        <begin position="28"/>
        <end position="41"/>
    </location>
</feature>
<dbReference type="Proteomes" id="UP000250321">
    <property type="component" value="Unassembled WGS sequence"/>
</dbReference>
<feature type="region of interest" description="Disordered" evidence="1">
    <location>
        <begin position="65"/>
        <end position="146"/>
    </location>
</feature>
<gene>
    <name evidence="2" type="ORF">Pyn_32009</name>
</gene>
<reference evidence="2 3" key="1">
    <citation type="submission" date="2018-02" db="EMBL/GenBank/DDBJ databases">
        <title>Draft genome of wild Prunus yedoensis var. nudiflora.</title>
        <authorList>
            <person name="Baek S."/>
            <person name="Kim J.-H."/>
            <person name="Choi K."/>
            <person name="Kim G.-B."/>
            <person name="Cho A."/>
            <person name="Jang H."/>
            <person name="Shin C.-H."/>
            <person name="Yu H.-J."/>
            <person name="Mun J.-H."/>
        </authorList>
    </citation>
    <scope>NUCLEOTIDE SEQUENCE [LARGE SCALE GENOMIC DNA]</scope>
    <source>
        <strain evidence="3">cv. Jeju island</strain>
        <tissue evidence="2">Leaf</tissue>
    </source>
</reference>
<protein>
    <submittedName>
        <fullName evidence="2">Putative mitochondrial-processing peptidase subunit beta mitochondrial</fullName>
    </submittedName>
</protein>
<dbReference type="EMBL" id="PJQY01000301">
    <property type="protein sequence ID" value="PQQ13421.1"/>
    <property type="molecule type" value="Genomic_DNA"/>
</dbReference>
<feature type="compositionally biased region" description="Pro residues" evidence="1">
    <location>
        <begin position="42"/>
        <end position="51"/>
    </location>
</feature>
<dbReference type="AlphaFoldDB" id="A0A314Z9I2"/>